<keyword evidence="7" id="KW-1185">Reference proteome</keyword>
<feature type="binding site" evidence="2">
    <location>
        <position position="72"/>
    </location>
    <ligand>
        <name>Fe cation</name>
        <dbReference type="ChEBI" id="CHEBI:24875"/>
    </ligand>
</feature>
<dbReference type="PANTHER" id="PTHR13903:SF8">
    <property type="entry name" value="PIRIN"/>
    <property type="match status" value="1"/>
</dbReference>
<evidence type="ECO:0000259" key="4">
    <source>
        <dbReference type="Pfam" id="PF02678"/>
    </source>
</evidence>
<keyword evidence="2" id="KW-0479">Metal-binding</keyword>
<feature type="binding site" evidence="2">
    <location>
        <position position="25"/>
    </location>
    <ligand>
        <name>Fe cation</name>
        <dbReference type="ChEBI" id="CHEBI:24875"/>
    </ligand>
</feature>
<evidence type="ECO:0000256" key="3">
    <source>
        <dbReference type="RuleBase" id="RU003457"/>
    </source>
</evidence>
<dbReference type="InterPro" id="IPR003829">
    <property type="entry name" value="Pirin_N_dom"/>
</dbReference>
<dbReference type="EMBL" id="LSTO01000001">
    <property type="protein sequence ID" value="OWW21198.1"/>
    <property type="molecule type" value="Genomic_DNA"/>
</dbReference>
<gene>
    <name evidence="6" type="ORF">AYR66_18675</name>
</gene>
<reference evidence="6 7" key="1">
    <citation type="submission" date="2016-02" db="EMBL/GenBank/DDBJ databases">
        <authorList>
            <person name="Wen L."/>
            <person name="He K."/>
            <person name="Yang H."/>
        </authorList>
    </citation>
    <scope>NUCLEOTIDE SEQUENCE [LARGE SCALE GENOMIC DNA]</scope>
    <source>
        <strain evidence="6 7">TSA40</strain>
    </source>
</reference>
<dbReference type="Proteomes" id="UP000197535">
    <property type="component" value="Unassembled WGS sequence"/>
</dbReference>
<evidence type="ECO:0000259" key="5">
    <source>
        <dbReference type="Pfam" id="PF05726"/>
    </source>
</evidence>
<proteinExistence type="inferred from homology"/>
<feature type="binding site" evidence="2">
    <location>
        <position position="27"/>
    </location>
    <ligand>
        <name>Fe cation</name>
        <dbReference type="ChEBI" id="CHEBI:24875"/>
    </ligand>
</feature>
<evidence type="ECO:0000313" key="7">
    <source>
        <dbReference type="Proteomes" id="UP000197535"/>
    </source>
</evidence>
<dbReference type="InterPro" id="IPR011051">
    <property type="entry name" value="RmlC_Cupin_sf"/>
</dbReference>
<dbReference type="Pfam" id="PF05726">
    <property type="entry name" value="Pirin_C"/>
    <property type="match status" value="1"/>
</dbReference>
<protein>
    <recommendedName>
        <fullName evidence="8">Pirin</fullName>
    </recommendedName>
</protein>
<dbReference type="InterPro" id="IPR008778">
    <property type="entry name" value="Pirin_C_dom"/>
</dbReference>
<dbReference type="GO" id="GO:0046872">
    <property type="term" value="F:metal ion binding"/>
    <property type="evidence" value="ECO:0007669"/>
    <property type="project" value="UniProtKB-KW"/>
</dbReference>
<dbReference type="Gene3D" id="2.60.120.10">
    <property type="entry name" value="Jelly Rolls"/>
    <property type="match status" value="2"/>
</dbReference>
<evidence type="ECO:0008006" key="8">
    <source>
        <dbReference type="Google" id="ProtNLM"/>
    </source>
</evidence>
<dbReference type="PIRSF" id="PIRSF006232">
    <property type="entry name" value="Pirin"/>
    <property type="match status" value="1"/>
</dbReference>
<evidence type="ECO:0000313" key="6">
    <source>
        <dbReference type="EMBL" id="OWW21198.1"/>
    </source>
</evidence>
<feature type="domain" description="Pirin N-terminal" evidence="4">
    <location>
        <begin position="20"/>
        <end position="90"/>
    </location>
</feature>
<feature type="domain" description="Pirin C-terminal" evidence="5">
    <location>
        <begin position="144"/>
        <end position="247"/>
    </location>
</feature>
<evidence type="ECO:0000256" key="2">
    <source>
        <dbReference type="PIRSR" id="PIRSR006232-1"/>
    </source>
</evidence>
<dbReference type="SUPFAM" id="SSF51182">
    <property type="entry name" value="RmlC-like cupins"/>
    <property type="match status" value="1"/>
</dbReference>
<feature type="binding site" evidence="2">
    <location>
        <position position="74"/>
    </location>
    <ligand>
        <name>Fe cation</name>
        <dbReference type="ChEBI" id="CHEBI:24875"/>
    </ligand>
</feature>
<dbReference type="InterPro" id="IPR012093">
    <property type="entry name" value="Pirin"/>
</dbReference>
<dbReference type="Pfam" id="PF02678">
    <property type="entry name" value="Pirin"/>
    <property type="match status" value="1"/>
</dbReference>
<keyword evidence="2" id="KW-0408">Iron</keyword>
<dbReference type="PANTHER" id="PTHR13903">
    <property type="entry name" value="PIRIN-RELATED"/>
    <property type="match status" value="1"/>
</dbReference>
<sequence>MFDGLADPILMVDHFEMRYPTFPPHPHAGFSAVTYLFEDSEGSFQNRDSLGGKQIIGPGALHWTMAGKGVMHEEVPVIDGQRCHGLQIFINLALAMKSALPHAMHLRADRIPAYRSTGLRARIVCGSYGGLRSPLAPPAPLDFFDVALNEGSPFLYMLQPGWGTWIYTMDSALALDGAGSAVLLPAGQAIALSATGDAIPFSVQGEGQFVLLSSPALHEPVVFKGPFAMESNPALARAFIAFQNGEMGRLLPSREFPR</sequence>
<dbReference type="AlphaFoldDB" id="A0A254TNB3"/>
<comment type="similarity">
    <text evidence="1 3">Belongs to the pirin family.</text>
</comment>
<dbReference type="InterPro" id="IPR014710">
    <property type="entry name" value="RmlC-like_jellyroll"/>
</dbReference>
<accession>A0A254TNB3</accession>
<evidence type="ECO:0000256" key="1">
    <source>
        <dbReference type="ARBA" id="ARBA00008416"/>
    </source>
</evidence>
<name>A0A254TNB3_9BURK</name>
<comment type="cofactor">
    <cofactor evidence="2">
        <name>Fe cation</name>
        <dbReference type="ChEBI" id="CHEBI:24875"/>
    </cofactor>
    <text evidence="2">Binds 1 Fe cation per subunit.</text>
</comment>
<organism evidence="6 7">
    <name type="scientific">Noviherbaspirillum denitrificans</name>
    <dbReference type="NCBI Taxonomy" id="1968433"/>
    <lineage>
        <taxon>Bacteria</taxon>
        <taxon>Pseudomonadati</taxon>
        <taxon>Pseudomonadota</taxon>
        <taxon>Betaproteobacteria</taxon>
        <taxon>Burkholderiales</taxon>
        <taxon>Oxalobacteraceae</taxon>
        <taxon>Noviherbaspirillum</taxon>
    </lineage>
</organism>
<comment type="caution">
    <text evidence="6">The sequence shown here is derived from an EMBL/GenBank/DDBJ whole genome shotgun (WGS) entry which is preliminary data.</text>
</comment>